<comment type="caution">
    <text evidence="1">The sequence shown here is derived from an EMBL/GenBank/DDBJ whole genome shotgun (WGS) entry which is preliminary data.</text>
</comment>
<dbReference type="AlphaFoldDB" id="A0A9N7TT68"/>
<protein>
    <submittedName>
        <fullName evidence="1">Uncharacterized protein</fullName>
    </submittedName>
</protein>
<dbReference type="EMBL" id="CADEAL010000336">
    <property type="protein sequence ID" value="CAB1418716.1"/>
    <property type="molecule type" value="Genomic_DNA"/>
</dbReference>
<evidence type="ECO:0000313" key="1">
    <source>
        <dbReference type="EMBL" id="CAB1418716.1"/>
    </source>
</evidence>
<name>A0A9N7TT68_PLEPL</name>
<accession>A0A9N7TT68</accession>
<sequence>MVVNILFASPRPLRVCLSTDSAAVLGTGVLNQPQVADKRIWIESRRAPLPAAASRRCRCRSRAGYTVIGFMSHLRSSSVMNSHAGLNLFMNAKILAGEEMSQNSEK</sequence>
<organism evidence="1 2">
    <name type="scientific">Pleuronectes platessa</name>
    <name type="common">European plaice</name>
    <dbReference type="NCBI Taxonomy" id="8262"/>
    <lineage>
        <taxon>Eukaryota</taxon>
        <taxon>Metazoa</taxon>
        <taxon>Chordata</taxon>
        <taxon>Craniata</taxon>
        <taxon>Vertebrata</taxon>
        <taxon>Euteleostomi</taxon>
        <taxon>Actinopterygii</taxon>
        <taxon>Neopterygii</taxon>
        <taxon>Teleostei</taxon>
        <taxon>Neoteleostei</taxon>
        <taxon>Acanthomorphata</taxon>
        <taxon>Carangaria</taxon>
        <taxon>Pleuronectiformes</taxon>
        <taxon>Pleuronectoidei</taxon>
        <taxon>Pleuronectidae</taxon>
        <taxon>Pleuronectes</taxon>
    </lineage>
</organism>
<evidence type="ECO:0000313" key="2">
    <source>
        <dbReference type="Proteomes" id="UP001153269"/>
    </source>
</evidence>
<dbReference type="Proteomes" id="UP001153269">
    <property type="component" value="Unassembled WGS sequence"/>
</dbReference>
<keyword evidence="2" id="KW-1185">Reference proteome</keyword>
<proteinExistence type="predicted"/>
<gene>
    <name evidence="1" type="ORF">PLEPLA_LOCUS6542</name>
</gene>
<reference evidence="1" key="1">
    <citation type="submission" date="2020-03" db="EMBL/GenBank/DDBJ databases">
        <authorList>
            <person name="Weist P."/>
        </authorList>
    </citation>
    <scope>NUCLEOTIDE SEQUENCE</scope>
</reference>